<proteinExistence type="predicted"/>
<dbReference type="InterPro" id="IPR016130">
    <property type="entry name" value="Tyr_Pase_AS"/>
</dbReference>
<name>A0AAW9F439_9HYPH</name>
<dbReference type="EMBL" id="JAVRAF010000001">
    <property type="protein sequence ID" value="MDX8300665.1"/>
    <property type="molecule type" value="Genomic_DNA"/>
</dbReference>
<dbReference type="AlphaFoldDB" id="A0AAW9F439"/>
<keyword evidence="1" id="KW-0472">Membrane</keyword>
<dbReference type="PROSITE" id="PS00383">
    <property type="entry name" value="TYR_PHOSPHATASE_1"/>
    <property type="match status" value="1"/>
</dbReference>
<accession>A0AAW9F439</accession>
<reference evidence="3" key="1">
    <citation type="journal article" date="2023" name="Phytobiomes J">
        <title>Deciphering the key players within the bacterial microbiota associated with aerial crown gall tumors on rhododendron: Insights into the gallobiome.</title>
        <authorList>
            <person name="Kuzmanovic N."/>
            <person name="Nesme J."/>
            <person name="Wolf J."/>
            <person name="Neumann-Schaal M."/>
            <person name="Petersen J."/>
            <person name="Fernandez-Gnecco G."/>
            <person name="Sproeer C."/>
            <person name="Bunk B."/>
            <person name="Overmann J."/>
            <person name="Sorensen S.J."/>
            <person name="Idczak E."/>
            <person name="Smalla K."/>
        </authorList>
    </citation>
    <scope>NUCLEOTIDE SEQUENCE</scope>
    <source>
        <strain evidence="3">Rho-11.1</strain>
    </source>
</reference>
<evidence type="ECO:0000256" key="1">
    <source>
        <dbReference type="SAM" id="Phobius"/>
    </source>
</evidence>
<dbReference type="RefSeq" id="WP_244910229.1">
    <property type="nucleotide sequence ID" value="NZ_CP192781.1"/>
</dbReference>
<sequence length="197" mass="21673">MMRSLLFRGVLPIAAAPLIFLIYFGVLQLSGNFHEVIAGQLYRSSQLTGKQLADYVQANGIKTIINLRGENGKSAWYRNETATAEKLGVQHVDFGMSAYKELNLGRVAQLIQIMRDAPKPILLHCKSGADRTGLAAAIYVNRVAGMDEDTAERQLSIRFGHLGIPYLSSAYAMDRTWEDIESAKTIGSMVSLPAQII</sequence>
<comment type="caution">
    <text evidence="3">The sequence shown here is derived from an EMBL/GenBank/DDBJ whole genome shotgun (WGS) entry which is preliminary data.</text>
</comment>
<gene>
    <name evidence="3" type="ORF">RMR22_00260</name>
</gene>
<dbReference type="Gene3D" id="3.90.190.10">
    <property type="entry name" value="Protein tyrosine phosphatase superfamily"/>
    <property type="match status" value="1"/>
</dbReference>
<evidence type="ECO:0000313" key="3">
    <source>
        <dbReference type="EMBL" id="MDX8300665.1"/>
    </source>
</evidence>
<dbReference type="Pfam" id="PF22741">
    <property type="entry name" value="PTP-NADK"/>
    <property type="match status" value="1"/>
</dbReference>
<evidence type="ECO:0000259" key="2">
    <source>
        <dbReference type="Pfam" id="PF22741"/>
    </source>
</evidence>
<dbReference type="SUPFAM" id="SSF52799">
    <property type="entry name" value="(Phosphotyrosine protein) phosphatases II"/>
    <property type="match status" value="1"/>
</dbReference>
<feature type="domain" description="DSP-PTPase phosphatase fused to NAD+ Kinase" evidence="2">
    <location>
        <begin position="40"/>
        <end position="151"/>
    </location>
</feature>
<feature type="transmembrane region" description="Helical" evidence="1">
    <location>
        <begin position="5"/>
        <end position="26"/>
    </location>
</feature>
<keyword evidence="1" id="KW-0812">Transmembrane</keyword>
<dbReference type="InterPro" id="IPR029021">
    <property type="entry name" value="Prot-tyrosine_phosphatase-like"/>
</dbReference>
<organism evidence="3">
    <name type="scientific">Agrobacterium rosae</name>
    <dbReference type="NCBI Taxonomy" id="1972867"/>
    <lineage>
        <taxon>Bacteria</taxon>
        <taxon>Pseudomonadati</taxon>
        <taxon>Pseudomonadota</taxon>
        <taxon>Alphaproteobacteria</taxon>
        <taxon>Hyphomicrobiales</taxon>
        <taxon>Rhizobiaceae</taxon>
        <taxon>Rhizobium/Agrobacterium group</taxon>
        <taxon>Agrobacterium</taxon>
    </lineage>
</organism>
<dbReference type="InterPro" id="IPR055214">
    <property type="entry name" value="PTP-NADK"/>
</dbReference>
<keyword evidence="1" id="KW-1133">Transmembrane helix</keyword>
<protein>
    <submittedName>
        <fullName evidence="3">Tyrosine-protein phosphatase</fullName>
    </submittedName>
</protein>